<protein>
    <recommendedName>
        <fullName evidence="2">Lipid II isoglutaminyl synthase (glutamine-hydrolyzing) subunit GatD</fullName>
        <ecNumber evidence="2">6.3.5.13</ecNumber>
    </recommendedName>
    <alternativeName>
        <fullName evidence="2">Lipid II isoglutaminyl synthase glutaminase subunit</fullName>
        <ecNumber evidence="2">3.5.1.2</ecNumber>
    </alternativeName>
</protein>
<dbReference type="Pfam" id="PF07685">
    <property type="entry name" value="GATase_3"/>
    <property type="match status" value="1"/>
</dbReference>
<name>A0A4R1QNS0_HYDET</name>
<keyword evidence="2" id="KW-0378">Hydrolase</keyword>
<dbReference type="Proteomes" id="UP000295008">
    <property type="component" value="Unassembled WGS sequence"/>
</dbReference>
<keyword evidence="1 2" id="KW-0315">Glutamine amidotransferase</keyword>
<dbReference type="HAMAP" id="MF_02213">
    <property type="entry name" value="Lipid_II_synth_GatD"/>
    <property type="match status" value="1"/>
</dbReference>
<dbReference type="InterPro" id="IPR011698">
    <property type="entry name" value="GATase_3"/>
</dbReference>
<feature type="binding site" evidence="2">
    <location>
        <position position="128"/>
    </location>
    <ligand>
        <name>substrate</name>
    </ligand>
</feature>
<evidence type="ECO:0000256" key="1">
    <source>
        <dbReference type="ARBA" id="ARBA00022962"/>
    </source>
</evidence>
<keyword evidence="2" id="KW-0573">Peptidoglycan synthesis</keyword>
<organism evidence="4 5">
    <name type="scientific">Hydrogenispora ethanolica</name>
    <dbReference type="NCBI Taxonomy" id="1082276"/>
    <lineage>
        <taxon>Bacteria</taxon>
        <taxon>Bacillati</taxon>
        <taxon>Bacillota</taxon>
        <taxon>Hydrogenispora</taxon>
    </lineage>
</organism>
<comment type="catalytic activity">
    <reaction evidence="2">
        <text>beta-D-GlcNAc-(1-&gt;4)-Mur2Ac(oyl-L-Ala-gamma-D-Glu-L-Lys-D-Ala-D-Ala)-di-trans,octa-cis-undecaprenyl diphosphate + L-glutamine + ATP + H2O = beta-D-GlcNAc-(1-&gt;4)-Mur2Ac(oyl-L-Ala-D-isoglutaminyl-L-Lys-D-Ala-D-Ala)-di-trans,octa-cis-undecaprenyl diphosphate + L-glutamate + ADP + phosphate + H(+)</text>
        <dbReference type="Rhea" id="RHEA:57928"/>
        <dbReference type="ChEBI" id="CHEBI:15377"/>
        <dbReference type="ChEBI" id="CHEBI:15378"/>
        <dbReference type="ChEBI" id="CHEBI:29985"/>
        <dbReference type="ChEBI" id="CHEBI:30616"/>
        <dbReference type="ChEBI" id="CHEBI:43474"/>
        <dbReference type="ChEBI" id="CHEBI:58359"/>
        <dbReference type="ChEBI" id="CHEBI:60033"/>
        <dbReference type="ChEBI" id="CHEBI:62233"/>
        <dbReference type="ChEBI" id="CHEBI:456216"/>
        <dbReference type="EC" id="6.3.5.13"/>
    </reaction>
</comment>
<gene>
    <name evidence="2" type="primary">gatD</name>
    <name evidence="4" type="ORF">EDC14_106913</name>
</gene>
<dbReference type="GO" id="GO:0009236">
    <property type="term" value="P:cobalamin biosynthetic process"/>
    <property type="evidence" value="ECO:0007669"/>
    <property type="project" value="InterPro"/>
</dbReference>
<feature type="active site" evidence="2">
    <location>
        <position position="195"/>
    </location>
</feature>
<comment type="function">
    <text evidence="2">The lipid II isoglutaminyl synthase complex catalyzes the formation of alpha-D-isoglutamine in the cell wall lipid II stem peptide. The GatD subunit catalyzes the hydrolysis of glutamine to glutamate and ammonia. The resulting ammonia molecule is channeled to the active site of MurT.</text>
</comment>
<dbReference type="GO" id="GO:0071555">
    <property type="term" value="P:cell wall organization"/>
    <property type="evidence" value="ECO:0007669"/>
    <property type="project" value="UniProtKB-KW"/>
</dbReference>
<keyword evidence="2" id="KW-0961">Cell wall biogenesis/degradation</keyword>
<dbReference type="GO" id="GO:0140282">
    <property type="term" value="F:carbon-nitrogen ligase activity on lipid II"/>
    <property type="evidence" value="ECO:0007669"/>
    <property type="project" value="UniProtKB-UniRule"/>
</dbReference>
<dbReference type="InterPro" id="IPR033949">
    <property type="entry name" value="CobQ_GATase1"/>
</dbReference>
<dbReference type="PROSITE" id="PS51274">
    <property type="entry name" value="GATASE_COBBQ"/>
    <property type="match status" value="1"/>
</dbReference>
<comment type="caution">
    <text evidence="4">The sequence shown here is derived from an EMBL/GenBank/DDBJ whole genome shotgun (WGS) entry which is preliminary data.</text>
</comment>
<dbReference type="InterPro" id="IPR043702">
    <property type="entry name" value="Lipid_II_synth_GatD"/>
</dbReference>
<feature type="domain" description="CobB/CobQ-like glutamine amidotransferase" evidence="3">
    <location>
        <begin position="5"/>
        <end position="202"/>
    </location>
</feature>
<feature type="active site" description="Nucleophile" evidence="2">
    <location>
        <position position="94"/>
    </location>
</feature>
<dbReference type="OrthoDB" id="9782045at2"/>
<dbReference type="GO" id="GO:0004359">
    <property type="term" value="F:glutaminase activity"/>
    <property type="evidence" value="ECO:0007669"/>
    <property type="project" value="UniProtKB-UniRule"/>
</dbReference>
<sequence>MELRLAYFYPTLMNLYGDRGNVQVLSQRCRWRGIDLVVDEIGIGDRPNLSAYDLAFFGGGQDKEQYKIGADLVQTKAVNLRASIEDGLVMLAICGGLQLLGEYYRPLQGPPLQGISVFDLRTEGGHVRAIGNVIVQAEPELGTKLQLIGFENHSGRTYLGPGCRPLGRVVKGFGNNGKDGSEGARYRNCIGTYLHGPLLPKNPELADYLLRLALQRKYGRVDLAPLDDQLEKETREYVMSRVRRPHFLKAECR</sequence>
<proteinExistence type="inferred from homology"/>
<comment type="subunit">
    <text evidence="2">Forms a heterodimer with MurT.</text>
</comment>
<dbReference type="EC" id="3.5.1.2" evidence="2"/>
<evidence type="ECO:0000256" key="2">
    <source>
        <dbReference type="HAMAP-Rule" id="MF_02213"/>
    </source>
</evidence>
<dbReference type="PANTHER" id="PTHR21343">
    <property type="entry name" value="DETHIOBIOTIN SYNTHETASE"/>
    <property type="match status" value="1"/>
</dbReference>
<comment type="catalytic activity">
    <reaction evidence="2">
        <text>L-glutamine + H2O = L-glutamate + NH4(+)</text>
        <dbReference type="Rhea" id="RHEA:15889"/>
        <dbReference type="ChEBI" id="CHEBI:15377"/>
        <dbReference type="ChEBI" id="CHEBI:28938"/>
        <dbReference type="ChEBI" id="CHEBI:29985"/>
        <dbReference type="ChEBI" id="CHEBI:58359"/>
        <dbReference type="EC" id="3.5.1.2"/>
    </reaction>
</comment>
<dbReference type="EMBL" id="SLUN01000069">
    <property type="protein sequence ID" value="TCL53925.1"/>
    <property type="molecule type" value="Genomic_DNA"/>
</dbReference>
<evidence type="ECO:0000313" key="4">
    <source>
        <dbReference type="EMBL" id="TCL53925.1"/>
    </source>
</evidence>
<dbReference type="GO" id="GO:0008360">
    <property type="term" value="P:regulation of cell shape"/>
    <property type="evidence" value="ECO:0007669"/>
    <property type="project" value="UniProtKB-KW"/>
</dbReference>
<dbReference type="GO" id="GO:0009252">
    <property type="term" value="P:peptidoglycan biosynthetic process"/>
    <property type="evidence" value="ECO:0007669"/>
    <property type="project" value="UniProtKB-UniRule"/>
</dbReference>
<dbReference type="SUPFAM" id="SSF52317">
    <property type="entry name" value="Class I glutamine amidotransferase-like"/>
    <property type="match status" value="1"/>
</dbReference>
<evidence type="ECO:0000313" key="5">
    <source>
        <dbReference type="Proteomes" id="UP000295008"/>
    </source>
</evidence>
<dbReference type="Gene3D" id="3.40.50.880">
    <property type="match status" value="1"/>
</dbReference>
<dbReference type="AlphaFoldDB" id="A0A4R1QNS0"/>
<keyword evidence="2" id="KW-0436">Ligase</keyword>
<dbReference type="PANTHER" id="PTHR21343:SF9">
    <property type="entry name" value="LIPID II ISOGLUTAMINYL SYNTHASE (GLUTAMINE-HYDROLYZING) SUBUNIT GATD"/>
    <property type="match status" value="1"/>
</dbReference>
<accession>A0A4R1QNS0</accession>
<reference evidence="4 5" key="1">
    <citation type="submission" date="2019-03" db="EMBL/GenBank/DDBJ databases">
        <title>Genomic Encyclopedia of Type Strains, Phase IV (KMG-IV): sequencing the most valuable type-strain genomes for metagenomic binning, comparative biology and taxonomic classification.</title>
        <authorList>
            <person name="Goeker M."/>
        </authorList>
    </citation>
    <scope>NUCLEOTIDE SEQUENCE [LARGE SCALE GENOMIC DNA]</scope>
    <source>
        <strain evidence="4 5">LX-B</strain>
    </source>
</reference>
<evidence type="ECO:0000259" key="3">
    <source>
        <dbReference type="Pfam" id="PF07685"/>
    </source>
</evidence>
<comment type="pathway">
    <text evidence="2">Cell wall biogenesis; peptidoglycan biosynthesis.</text>
</comment>
<comment type="similarity">
    <text evidence="2">Belongs to the CobB/CobQ family. GatD subfamily.</text>
</comment>
<dbReference type="UniPathway" id="UPA00219"/>
<dbReference type="EC" id="6.3.5.13" evidence="2"/>
<dbReference type="InterPro" id="IPR029062">
    <property type="entry name" value="Class_I_gatase-like"/>
</dbReference>
<dbReference type="CDD" id="cd01750">
    <property type="entry name" value="GATase1_CobQ"/>
    <property type="match status" value="1"/>
</dbReference>
<keyword evidence="2" id="KW-0133">Cell shape</keyword>
<keyword evidence="5" id="KW-1185">Reference proteome</keyword>